<dbReference type="EMBL" id="JAAMPC010000004">
    <property type="protein sequence ID" value="KAG2314118.1"/>
    <property type="molecule type" value="Genomic_DNA"/>
</dbReference>
<dbReference type="Pfam" id="PF24758">
    <property type="entry name" value="LRR_At5g56370"/>
    <property type="match status" value="1"/>
</dbReference>
<dbReference type="SUPFAM" id="SSF52047">
    <property type="entry name" value="RNI-like"/>
    <property type="match status" value="1"/>
</dbReference>
<protein>
    <recommendedName>
        <fullName evidence="1">F-box/LRR-repeat protein 15/At3g58940/PEG3-like LRR domain-containing protein</fullName>
    </recommendedName>
</protein>
<dbReference type="Proteomes" id="UP000886595">
    <property type="component" value="Unassembled WGS sequence"/>
</dbReference>
<dbReference type="OrthoDB" id="612216at2759"/>
<organism evidence="2 3">
    <name type="scientific">Brassica carinata</name>
    <name type="common">Ethiopian mustard</name>
    <name type="synonym">Abyssinian cabbage</name>
    <dbReference type="NCBI Taxonomy" id="52824"/>
    <lineage>
        <taxon>Eukaryota</taxon>
        <taxon>Viridiplantae</taxon>
        <taxon>Streptophyta</taxon>
        <taxon>Embryophyta</taxon>
        <taxon>Tracheophyta</taxon>
        <taxon>Spermatophyta</taxon>
        <taxon>Magnoliopsida</taxon>
        <taxon>eudicotyledons</taxon>
        <taxon>Gunneridae</taxon>
        <taxon>Pentapetalae</taxon>
        <taxon>rosids</taxon>
        <taxon>malvids</taxon>
        <taxon>Brassicales</taxon>
        <taxon>Brassicaceae</taxon>
        <taxon>Brassiceae</taxon>
        <taxon>Brassica</taxon>
    </lineage>
</organism>
<comment type="caution">
    <text evidence="2">The sequence shown here is derived from an EMBL/GenBank/DDBJ whole genome shotgun (WGS) entry which is preliminary data.</text>
</comment>
<proteinExistence type="predicted"/>
<dbReference type="InterPro" id="IPR050232">
    <property type="entry name" value="FBL13/AtMIF1-like"/>
</dbReference>
<accession>A0A8X7VLU4</accession>
<evidence type="ECO:0000313" key="2">
    <source>
        <dbReference type="EMBL" id="KAG2314118.1"/>
    </source>
</evidence>
<dbReference type="AlphaFoldDB" id="A0A8X7VLU4"/>
<reference evidence="2 3" key="1">
    <citation type="submission" date="2020-02" db="EMBL/GenBank/DDBJ databases">
        <authorList>
            <person name="Ma Q."/>
            <person name="Huang Y."/>
            <person name="Song X."/>
            <person name="Pei D."/>
        </authorList>
    </citation>
    <scope>NUCLEOTIDE SEQUENCE [LARGE SCALE GENOMIC DNA]</scope>
    <source>
        <strain evidence="2">Sxm20200214</strain>
        <tissue evidence="2">Leaf</tissue>
    </source>
</reference>
<evidence type="ECO:0000259" key="1">
    <source>
        <dbReference type="Pfam" id="PF24758"/>
    </source>
</evidence>
<dbReference type="InterPro" id="IPR055411">
    <property type="entry name" value="LRR_FXL15/At3g58940/PEG3-like"/>
</dbReference>
<evidence type="ECO:0000313" key="3">
    <source>
        <dbReference type="Proteomes" id="UP000886595"/>
    </source>
</evidence>
<name>A0A8X7VLU4_BRACI</name>
<gene>
    <name evidence="2" type="ORF">Bca52824_017240</name>
</gene>
<sequence>MVCSSFDLPKSFFIHSNLETVILEKVSLSLEDVPLDARLVCLKSLHLFLVRFSSDESVERLLSRCRVLEDLVVGRSSFTNVMVFTIDVPTLWRLTIDNSSRPEGVHGFVI</sequence>
<keyword evidence="3" id="KW-1185">Reference proteome</keyword>
<feature type="domain" description="F-box/LRR-repeat protein 15/At3g58940/PEG3-like LRR" evidence="1">
    <location>
        <begin position="6"/>
        <end position="99"/>
    </location>
</feature>
<dbReference type="PANTHER" id="PTHR31900">
    <property type="entry name" value="F-BOX/RNI SUPERFAMILY PROTEIN-RELATED"/>
    <property type="match status" value="1"/>
</dbReference>
<dbReference type="PANTHER" id="PTHR31900:SF34">
    <property type="entry name" value="EMB|CAB62440.1-RELATED"/>
    <property type="match status" value="1"/>
</dbReference>